<sequence length="288" mass="34139">MNIVYLVFGDNLENYQQVYFSIYTAFIHKGDEDKIIVITENTSLFQYFEDKIEVISIDRKIIEEWEGTHKFFWRVKIKALELIAQKYPSDPILYLDGDTFFFQNIDALRRSLFQGQNYMHVNEGKLSVLPTKTEKLMWNQIKNKSYAGIEIDKNTCMWNAGLIGVSNKHLECLKLTLSINDALCADNVTRRLIEQFSFSVSLNEYSKLLPAKDVVGHYWGNKEQWNLIISDFLKECFMKDYSFEQVISKIQEMDLRQYPIWVRRSNTQKRLKNFINSFYKDLKPEYAK</sequence>
<accession>A0A4V3E996</accession>
<evidence type="ECO:0008006" key="3">
    <source>
        <dbReference type="Google" id="ProtNLM"/>
    </source>
</evidence>
<dbReference type="OrthoDB" id="850028at2"/>
<keyword evidence="2" id="KW-1185">Reference proteome</keyword>
<reference evidence="1 2" key="1">
    <citation type="submission" date="2019-03" db="EMBL/GenBank/DDBJ databases">
        <title>Genomic Encyclopedia of Archaeal and Bacterial Type Strains, Phase II (KMG-II): from individual species to whole genera.</title>
        <authorList>
            <person name="Goeker M."/>
        </authorList>
    </citation>
    <scope>NUCLEOTIDE SEQUENCE [LARGE SCALE GENOMIC DNA]</scope>
    <source>
        <strain evidence="1 2">DSM 28213</strain>
    </source>
</reference>
<dbReference type="Proteomes" id="UP000295215">
    <property type="component" value="Unassembled WGS sequence"/>
</dbReference>
<proteinExistence type="predicted"/>
<evidence type="ECO:0000313" key="1">
    <source>
        <dbReference type="EMBL" id="TDS65075.1"/>
    </source>
</evidence>
<dbReference type="SUPFAM" id="SSF53448">
    <property type="entry name" value="Nucleotide-diphospho-sugar transferases"/>
    <property type="match status" value="1"/>
</dbReference>
<dbReference type="InterPro" id="IPR029044">
    <property type="entry name" value="Nucleotide-diphossugar_trans"/>
</dbReference>
<evidence type="ECO:0000313" key="2">
    <source>
        <dbReference type="Proteomes" id="UP000295215"/>
    </source>
</evidence>
<comment type="caution">
    <text evidence="1">The sequence shown here is derived from an EMBL/GenBank/DDBJ whole genome shotgun (WGS) entry which is preliminary data.</text>
</comment>
<protein>
    <recommendedName>
        <fullName evidence="3">Glycosyl transferase family 8</fullName>
    </recommendedName>
</protein>
<dbReference type="EMBL" id="SOAG01000003">
    <property type="protein sequence ID" value="TDS65075.1"/>
    <property type="molecule type" value="Genomic_DNA"/>
</dbReference>
<dbReference type="AlphaFoldDB" id="A0A4V3E996"/>
<name>A0A4V3E996_9FLAO</name>
<dbReference type="RefSeq" id="WP_133711681.1">
    <property type="nucleotide sequence ID" value="NZ_SOAG01000003.1"/>
</dbReference>
<dbReference type="Gene3D" id="3.90.550.10">
    <property type="entry name" value="Spore Coat Polysaccharide Biosynthesis Protein SpsA, Chain A"/>
    <property type="match status" value="1"/>
</dbReference>
<gene>
    <name evidence="1" type="ORF">C8P70_10397</name>
</gene>
<organism evidence="1 2">
    <name type="scientific">Myroides indicus</name>
    <dbReference type="NCBI Taxonomy" id="1323422"/>
    <lineage>
        <taxon>Bacteria</taxon>
        <taxon>Pseudomonadati</taxon>
        <taxon>Bacteroidota</taxon>
        <taxon>Flavobacteriia</taxon>
        <taxon>Flavobacteriales</taxon>
        <taxon>Flavobacteriaceae</taxon>
        <taxon>Myroides</taxon>
    </lineage>
</organism>